<reference evidence="3" key="1">
    <citation type="journal article" date="2019" name="Int. J. Syst. Evol. Microbiol.">
        <title>The Global Catalogue of Microorganisms (GCM) 10K type strain sequencing project: providing services to taxonomists for standard genome sequencing and annotation.</title>
        <authorList>
            <consortium name="The Broad Institute Genomics Platform"/>
            <consortium name="The Broad Institute Genome Sequencing Center for Infectious Disease"/>
            <person name="Wu L."/>
            <person name="Ma J."/>
        </authorList>
    </citation>
    <scope>NUCLEOTIDE SEQUENCE [LARGE SCALE GENOMIC DNA]</scope>
    <source>
        <strain evidence="3">JCM 17927</strain>
    </source>
</reference>
<dbReference type="PANTHER" id="PTHR38593">
    <property type="entry name" value="BLR2558 PROTEIN"/>
    <property type="match status" value="1"/>
</dbReference>
<dbReference type="Pfam" id="PF13628">
    <property type="entry name" value="DUF4142"/>
    <property type="match status" value="1"/>
</dbReference>
<accession>A0ABP8MQ60</accession>
<evidence type="ECO:0000259" key="1">
    <source>
        <dbReference type="Pfam" id="PF13628"/>
    </source>
</evidence>
<name>A0ABP8MQ60_9BACT</name>
<dbReference type="Proteomes" id="UP001501175">
    <property type="component" value="Unassembled WGS sequence"/>
</dbReference>
<dbReference type="PROSITE" id="PS51257">
    <property type="entry name" value="PROKAR_LIPOPROTEIN"/>
    <property type="match status" value="1"/>
</dbReference>
<sequence length="175" mass="20057">MKTSAIYVYLVCLSVLVVSCKKDDISDQDRMFLNIAGSAGIMEVEMGKLAQQKGVRADVKRYGDQMVDQHTKVNEEFRALIKRLNVEVPETMNERNQQMVRELAALEGAAFDAKYIDTMIADHQLATEKFQEAHDIAKNKEYKDWLARMIPVVDEHRKMAEDMKNDTTRTASMNH</sequence>
<feature type="domain" description="DUF4142" evidence="1">
    <location>
        <begin position="28"/>
        <end position="163"/>
    </location>
</feature>
<dbReference type="InterPro" id="IPR025419">
    <property type="entry name" value="DUF4142"/>
</dbReference>
<protein>
    <submittedName>
        <fullName evidence="2">DUF4142 domain-containing protein</fullName>
    </submittedName>
</protein>
<proteinExistence type="predicted"/>
<evidence type="ECO:0000313" key="3">
    <source>
        <dbReference type="Proteomes" id="UP001501175"/>
    </source>
</evidence>
<gene>
    <name evidence="2" type="ORF">GCM10023189_20420</name>
</gene>
<dbReference type="EMBL" id="BAABHD010000024">
    <property type="protein sequence ID" value="GAA4454231.1"/>
    <property type="molecule type" value="Genomic_DNA"/>
</dbReference>
<organism evidence="2 3">
    <name type="scientific">Nibrella saemangeumensis</name>
    <dbReference type="NCBI Taxonomy" id="1084526"/>
    <lineage>
        <taxon>Bacteria</taxon>
        <taxon>Pseudomonadati</taxon>
        <taxon>Bacteroidota</taxon>
        <taxon>Cytophagia</taxon>
        <taxon>Cytophagales</taxon>
        <taxon>Spirosomataceae</taxon>
        <taxon>Nibrella</taxon>
    </lineage>
</organism>
<comment type="caution">
    <text evidence="2">The sequence shown here is derived from an EMBL/GenBank/DDBJ whole genome shotgun (WGS) entry which is preliminary data.</text>
</comment>
<dbReference type="PANTHER" id="PTHR38593:SF1">
    <property type="entry name" value="BLR2558 PROTEIN"/>
    <property type="match status" value="1"/>
</dbReference>
<dbReference type="Gene3D" id="1.20.1260.10">
    <property type="match status" value="1"/>
</dbReference>
<keyword evidence="3" id="KW-1185">Reference proteome</keyword>
<evidence type="ECO:0000313" key="2">
    <source>
        <dbReference type="EMBL" id="GAA4454231.1"/>
    </source>
</evidence>
<dbReference type="InterPro" id="IPR012347">
    <property type="entry name" value="Ferritin-like"/>
</dbReference>